<dbReference type="EMBL" id="JANVFT010000039">
    <property type="protein sequence ID" value="KAJ4492262.1"/>
    <property type="molecule type" value="Genomic_DNA"/>
</dbReference>
<keyword evidence="2" id="KW-1185">Reference proteome</keyword>
<evidence type="ECO:0000313" key="2">
    <source>
        <dbReference type="Proteomes" id="UP001150217"/>
    </source>
</evidence>
<proteinExistence type="predicted"/>
<gene>
    <name evidence="1" type="ORF">C8R41DRAFT_832688</name>
</gene>
<organism evidence="1 2">
    <name type="scientific">Lentinula lateritia</name>
    <dbReference type="NCBI Taxonomy" id="40482"/>
    <lineage>
        <taxon>Eukaryota</taxon>
        <taxon>Fungi</taxon>
        <taxon>Dikarya</taxon>
        <taxon>Basidiomycota</taxon>
        <taxon>Agaricomycotina</taxon>
        <taxon>Agaricomycetes</taxon>
        <taxon>Agaricomycetidae</taxon>
        <taxon>Agaricales</taxon>
        <taxon>Marasmiineae</taxon>
        <taxon>Omphalotaceae</taxon>
        <taxon>Lentinula</taxon>
    </lineage>
</organism>
<evidence type="ECO:0000313" key="1">
    <source>
        <dbReference type="EMBL" id="KAJ4492262.1"/>
    </source>
</evidence>
<dbReference type="Proteomes" id="UP001150217">
    <property type="component" value="Unassembled WGS sequence"/>
</dbReference>
<accession>A0ABQ8VHP2</accession>
<protein>
    <submittedName>
        <fullName evidence="1">Uncharacterized protein</fullName>
    </submittedName>
</protein>
<name>A0ABQ8VHP2_9AGAR</name>
<comment type="caution">
    <text evidence="1">The sequence shown here is derived from an EMBL/GenBank/DDBJ whole genome shotgun (WGS) entry which is preliminary data.</text>
</comment>
<sequence>MHISEFRQLPRTRVILAHDEPWYNWYKKNIGLFHGRVYVLQDRSHLRRVGP</sequence>
<reference evidence="1" key="1">
    <citation type="submission" date="2022-08" db="EMBL/GenBank/DDBJ databases">
        <title>A Global Phylogenomic Analysis of the Shiitake Genus Lentinula.</title>
        <authorList>
            <consortium name="DOE Joint Genome Institute"/>
            <person name="Sierra-Patev S."/>
            <person name="Min B."/>
            <person name="Naranjo-Ortiz M."/>
            <person name="Looney B."/>
            <person name="Konkel Z."/>
            <person name="Slot J.C."/>
            <person name="Sakamoto Y."/>
            <person name="Steenwyk J.L."/>
            <person name="Rokas A."/>
            <person name="Carro J."/>
            <person name="Camarero S."/>
            <person name="Ferreira P."/>
            <person name="Molpeceres G."/>
            <person name="Ruiz-Duenas F.J."/>
            <person name="Serrano A."/>
            <person name="Henrissat B."/>
            <person name="Drula E."/>
            <person name="Hughes K.W."/>
            <person name="Mata J.L."/>
            <person name="Ishikawa N.K."/>
            <person name="Vargas-Isla R."/>
            <person name="Ushijima S."/>
            <person name="Smith C.A."/>
            <person name="Ahrendt S."/>
            <person name="Andreopoulos W."/>
            <person name="He G."/>
            <person name="Labutti K."/>
            <person name="Lipzen A."/>
            <person name="Ng V."/>
            <person name="Riley R."/>
            <person name="Sandor L."/>
            <person name="Barry K."/>
            <person name="Martinez A.T."/>
            <person name="Xiao Y."/>
            <person name="Gibbons J.G."/>
            <person name="Terashima K."/>
            <person name="Grigoriev I.V."/>
            <person name="Hibbett D.S."/>
        </authorList>
    </citation>
    <scope>NUCLEOTIDE SEQUENCE</scope>
    <source>
        <strain evidence="1">RHP3577 ss4</strain>
    </source>
</reference>